<proteinExistence type="predicted"/>
<organism evidence="2 3">
    <name type="scientific">Brotonthovivens ammoniilytica</name>
    <dbReference type="NCBI Taxonomy" id="2981725"/>
    <lineage>
        <taxon>Bacteria</taxon>
        <taxon>Bacillati</taxon>
        <taxon>Bacillota</taxon>
        <taxon>Clostridia</taxon>
        <taxon>Lachnospirales</taxon>
        <taxon>Lachnospiraceae</taxon>
        <taxon>Brotonthovivens</taxon>
    </lineage>
</organism>
<name>A0ABT2TKM3_9FIRM</name>
<comment type="caution">
    <text evidence="2">The sequence shown here is derived from an EMBL/GenBank/DDBJ whole genome shotgun (WGS) entry which is preliminary data.</text>
</comment>
<reference evidence="2 3" key="1">
    <citation type="journal article" date="2021" name="ISME Commun">
        <title>Automated analysis of genomic sequences facilitates high-throughput and comprehensive description of bacteria.</title>
        <authorList>
            <person name="Hitch T.C.A."/>
        </authorList>
    </citation>
    <scope>NUCLEOTIDE SEQUENCE [LARGE SCALE GENOMIC DNA]</scope>
    <source>
        <strain evidence="2 3">Sanger_109</strain>
    </source>
</reference>
<evidence type="ECO:0000313" key="3">
    <source>
        <dbReference type="Proteomes" id="UP001652442"/>
    </source>
</evidence>
<dbReference type="RefSeq" id="WP_158425466.1">
    <property type="nucleotide sequence ID" value="NZ_JAOQJQ010000004.1"/>
</dbReference>
<keyword evidence="3" id="KW-1185">Reference proteome</keyword>
<gene>
    <name evidence="2" type="ORF">OCV88_10515</name>
</gene>
<feature type="region of interest" description="Disordered" evidence="1">
    <location>
        <begin position="87"/>
        <end position="106"/>
    </location>
</feature>
<dbReference type="EMBL" id="JAOQJQ010000004">
    <property type="protein sequence ID" value="MCU6762760.1"/>
    <property type="molecule type" value="Genomic_DNA"/>
</dbReference>
<accession>A0ABT2TKM3</accession>
<evidence type="ECO:0000313" key="2">
    <source>
        <dbReference type="EMBL" id="MCU6762760.1"/>
    </source>
</evidence>
<dbReference type="Proteomes" id="UP001652442">
    <property type="component" value="Unassembled WGS sequence"/>
</dbReference>
<evidence type="ECO:0000256" key="1">
    <source>
        <dbReference type="SAM" id="MobiDB-lite"/>
    </source>
</evidence>
<feature type="compositionally biased region" description="Basic and acidic residues" evidence="1">
    <location>
        <begin position="88"/>
        <end position="106"/>
    </location>
</feature>
<sequence>MVKNQIVRDILEDVLKDGRIHESREIKERCEAAGLRLIDKNQNLVYNVIHHMRKKGYVITSPEKGFYRMENYKQMKQNASENIVVTGTKDKGDQKESDRKAEEVPRVSDAKNKIDWSNFFVLEPARKQQDELRVSVTSKGCINLNSKLQQKVSNNKFEIILSRDCRAMLLNPNGEIMHTFTKAGTATNREILSLLEAKKIKLPAYYIMEWNEELNMWSGILSEDRR</sequence>
<protein>
    <submittedName>
        <fullName evidence="2">Uncharacterized protein</fullName>
    </submittedName>
</protein>